<reference evidence="1 2" key="1">
    <citation type="journal article" date="2021" name="Nat. Commun.">
        <title>Genetic determinants of endophytism in the Arabidopsis root mycobiome.</title>
        <authorList>
            <person name="Mesny F."/>
            <person name="Miyauchi S."/>
            <person name="Thiergart T."/>
            <person name="Pickel B."/>
            <person name="Atanasova L."/>
            <person name="Karlsson M."/>
            <person name="Huettel B."/>
            <person name="Barry K.W."/>
            <person name="Haridas S."/>
            <person name="Chen C."/>
            <person name="Bauer D."/>
            <person name="Andreopoulos W."/>
            <person name="Pangilinan J."/>
            <person name="LaButti K."/>
            <person name="Riley R."/>
            <person name="Lipzen A."/>
            <person name="Clum A."/>
            <person name="Drula E."/>
            <person name="Henrissat B."/>
            <person name="Kohler A."/>
            <person name="Grigoriev I.V."/>
            <person name="Martin F.M."/>
            <person name="Hacquard S."/>
        </authorList>
    </citation>
    <scope>NUCLEOTIDE SEQUENCE [LARGE SCALE GENOMIC DNA]</scope>
    <source>
        <strain evidence="1 2">MPI-SDFR-AT-0079</strain>
    </source>
</reference>
<organism evidence="1 2">
    <name type="scientific">Chaetomium tenue</name>
    <dbReference type="NCBI Taxonomy" id="1854479"/>
    <lineage>
        <taxon>Eukaryota</taxon>
        <taxon>Fungi</taxon>
        <taxon>Dikarya</taxon>
        <taxon>Ascomycota</taxon>
        <taxon>Pezizomycotina</taxon>
        <taxon>Sordariomycetes</taxon>
        <taxon>Sordariomycetidae</taxon>
        <taxon>Sordariales</taxon>
        <taxon>Chaetomiaceae</taxon>
        <taxon>Chaetomium</taxon>
    </lineage>
</organism>
<sequence length="767" mass="83706">MASKSVIVTGGASGIGLAVTRHLAAQGHRVAILDRNAAAGPAVAAQVAAEFPPAAVSFHPCDVADWDEQAAAFRQAFAELGHRLDVVVANAGVSEQGATSLVRLPLGGGVVGEGAGEGEDEGPTRPSVATLQVNLLGTVYSVNLAVHYMNKKPKLGPGGASRGSIICTASNAGLYPLPVAPLYAASKFGVVGLVRSTARIIEQANMQINALAPAVLDTNIAPDKALFKHMTITPMETLIRGVEQFLTDPTVSGAVAEIHGDRVTIRPPHEYVDEDSKKNIDTFWDLGRIDRMDIRTEPFRRPGKAPLLWNRTVCDCHWYYQFYLCGCPDRATPIGNGRTRHEPCYQGCEVWYKPKWEQVIKLSSGFRHNPNPPLRPEPSVLPFPCHRHLMESRVFLSAEELHTMRNRLMDPMWNPVRAARLNKNQKRLRRFQEQSSTWEDKKRVREEEDDGLPPPPPLRRRILQPEAEEIIQLQPMIGGLMLALRQTPNDHHYIDAPAPSTAFTSPLSYPWHFPSGFPDPDGPRTFAVPDESDEESTQSRRSLARSPPPPYVGPPAYTRSPPRPAPPATPPRESPPPYMEAASSSSASTSPQRSTQDPSEASPNHPPRRPQNHFSSLTWLLQEQAIDLWRQDGYHWHTAPVKRERATPTTTTTTTTTKPSQPHKPNPNPNPNLTPPAPLNRDATYDGPTHTGYFNGAYRTDPAVLHQARAVSWQRAAGEEGLAWARRVGEACAEGVFLPGGGGGGSGGGGGGNGNGGWWLLGGRFHM</sequence>
<dbReference type="EMBL" id="JAGIZQ010000001">
    <property type="protein sequence ID" value="KAH6649574.1"/>
    <property type="molecule type" value="Genomic_DNA"/>
</dbReference>
<gene>
    <name evidence="1" type="ORF">F5144DRAFT_588254</name>
</gene>
<proteinExistence type="predicted"/>
<protein>
    <submittedName>
        <fullName evidence="1">Uncharacterized protein</fullName>
    </submittedName>
</protein>
<evidence type="ECO:0000313" key="1">
    <source>
        <dbReference type="EMBL" id="KAH6649574.1"/>
    </source>
</evidence>
<evidence type="ECO:0000313" key="2">
    <source>
        <dbReference type="Proteomes" id="UP000724584"/>
    </source>
</evidence>
<dbReference type="Proteomes" id="UP000724584">
    <property type="component" value="Unassembled WGS sequence"/>
</dbReference>
<accession>A0ACB7PL37</accession>
<keyword evidence="2" id="KW-1185">Reference proteome</keyword>
<name>A0ACB7PL37_9PEZI</name>
<comment type="caution">
    <text evidence="1">The sequence shown here is derived from an EMBL/GenBank/DDBJ whole genome shotgun (WGS) entry which is preliminary data.</text>
</comment>